<evidence type="ECO:0000256" key="10">
    <source>
        <dbReference type="RuleBase" id="RU362060"/>
    </source>
</evidence>
<evidence type="ECO:0000256" key="1">
    <source>
        <dbReference type="ARBA" id="ARBA00000189"/>
    </source>
</evidence>
<proteinExistence type="inferred from homology"/>
<comment type="function">
    <text evidence="10">Removal of H(2)O(2), oxidation of toxic reductants, biosynthesis and degradation of lignin, suberization, auxin catabolism, response to environmental stresses such as wounding, pathogen attack and oxidative stress.</text>
</comment>
<dbReference type="PROSITE" id="PS50873">
    <property type="entry name" value="PEROXIDASE_4"/>
    <property type="match status" value="1"/>
</dbReference>
<dbReference type="InterPro" id="IPR010255">
    <property type="entry name" value="Haem_peroxidase_sf"/>
</dbReference>
<keyword evidence="10" id="KW-0376">Hydrogen peroxide</keyword>
<evidence type="ECO:0000313" key="12">
    <source>
        <dbReference type="EMBL" id="KAK7850329.1"/>
    </source>
</evidence>
<accession>A0AAW0LFS3</accession>
<dbReference type="EMBL" id="PKMF04000102">
    <property type="protein sequence ID" value="KAK7850329.1"/>
    <property type="molecule type" value="Genomic_DNA"/>
</dbReference>
<dbReference type="GO" id="GO:0046872">
    <property type="term" value="F:metal ion binding"/>
    <property type="evidence" value="ECO:0007669"/>
    <property type="project" value="UniProtKB-UniRule"/>
</dbReference>
<protein>
    <recommendedName>
        <fullName evidence="2 10">Peroxidase</fullName>
        <ecNumber evidence="2 10">1.11.1.7</ecNumber>
    </recommendedName>
</protein>
<keyword evidence="10" id="KW-0106">Calcium</keyword>
<dbReference type="PRINTS" id="PR00461">
    <property type="entry name" value="PLPEROXIDASE"/>
</dbReference>
<evidence type="ECO:0000256" key="6">
    <source>
        <dbReference type="ARBA" id="ARBA00023002"/>
    </source>
</evidence>
<evidence type="ECO:0000313" key="13">
    <source>
        <dbReference type="Proteomes" id="UP000237347"/>
    </source>
</evidence>
<dbReference type="PANTHER" id="PTHR31235">
    <property type="entry name" value="PEROXIDASE 25-RELATED"/>
    <property type="match status" value="1"/>
</dbReference>
<comment type="cofactor">
    <cofactor evidence="10">
        <name>Ca(2+)</name>
        <dbReference type="ChEBI" id="CHEBI:29108"/>
    </cofactor>
    <text evidence="10">Binds 2 calcium ions per subunit.</text>
</comment>
<dbReference type="GO" id="GO:0005576">
    <property type="term" value="C:extracellular region"/>
    <property type="evidence" value="ECO:0007669"/>
    <property type="project" value="UniProtKB-SubCell"/>
</dbReference>
<evidence type="ECO:0000256" key="3">
    <source>
        <dbReference type="ARBA" id="ARBA00022559"/>
    </source>
</evidence>
<comment type="subcellular location">
    <subcellularLocation>
        <location evidence="10">Secreted</location>
    </subcellularLocation>
</comment>
<evidence type="ECO:0000256" key="5">
    <source>
        <dbReference type="ARBA" id="ARBA00022723"/>
    </source>
</evidence>
<dbReference type="InterPro" id="IPR002016">
    <property type="entry name" value="Haem_peroxidase"/>
</dbReference>
<dbReference type="EC" id="1.11.1.7" evidence="2 10"/>
<gene>
    <name evidence="12" type="primary">PER43_1</name>
    <name evidence="12" type="ORF">CFP56_001202</name>
</gene>
<feature type="binding site" description="axial binding residue" evidence="9">
    <location>
        <position position="262"/>
    </location>
    <ligand>
        <name>heme b</name>
        <dbReference type="ChEBI" id="CHEBI:60344"/>
    </ligand>
    <ligandPart>
        <name>Fe</name>
        <dbReference type="ChEBI" id="CHEBI:18248"/>
    </ligandPart>
</feature>
<evidence type="ECO:0000256" key="2">
    <source>
        <dbReference type="ARBA" id="ARBA00012313"/>
    </source>
</evidence>
<keyword evidence="10" id="KW-0964">Secreted</keyword>
<dbReference type="Pfam" id="PF00141">
    <property type="entry name" value="peroxidase"/>
    <property type="match status" value="1"/>
</dbReference>
<reference evidence="12 13" key="1">
    <citation type="journal article" date="2018" name="Sci. Data">
        <title>The draft genome sequence of cork oak.</title>
        <authorList>
            <person name="Ramos A.M."/>
            <person name="Usie A."/>
            <person name="Barbosa P."/>
            <person name="Barros P.M."/>
            <person name="Capote T."/>
            <person name="Chaves I."/>
            <person name="Simoes F."/>
            <person name="Abreu I."/>
            <person name="Carrasquinho I."/>
            <person name="Faro C."/>
            <person name="Guimaraes J.B."/>
            <person name="Mendonca D."/>
            <person name="Nobrega F."/>
            <person name="Rodrigues L."/>
            <person name="Saibo N.J.M."/>
            <person name="Varela M.C."/>
            <person name="Egas C."/>
            <person name="Matos J."/>
            <person name="Miguel C.M."/>
            <person name="Oliveira M.M."/>
            <person name="Ricardo C.P."/>
            <person name="Goncalves S."/>
        </authorList>
    </citation>
    <scope>NUCLEOTIDE SEQUENCE [LARGE SCALE GENOMIC DNA]</scope>
    <source>
        <strain evidence="13">cv. HL8</strain>
    </source>
</reference>
<evidence type="ECO:0000256" key="9">
    <source>
        <dbReference type="PIRSR" id="PIRSR600823-3"/>
    </source>
</evidence>
<feature type="binding site" evidence="8">
    <location>
        <position position="243"/>
    </location>
    <ligand>
        <name>substrate</name>
    </ligand>
</feature>
<evidence type="ECO:0000259" key="11">
    <source>
        <dbReference type="PROSITE" id="PS50873"/>
    </source>
</evidence>
<keyword evidence="5 9" id="KW-0479">Metal-binding</keyword>
<dbReference type="Gene3D" id="1.10.420.10">
    <property type="entry name" value="Peroxidase, domain 2"/>
    <property type="match status" value="1"/>
</dbReference>
<evidence type="ECO:0000256" key="7">
    <source>
        <dbReference type="ARBA" id="ARBA00023004"/>
    </source>
</evidence>
<sequence length="403" mass="44697">MECQQPISNDLSRKCAHGSDLGIGGVKDNTQAEAVFMEAEPSGELVTHFDNLHRIEASVIGGFPKGLNKSMESLVGQSQLTYTLPMQNVVCNKGEVGHSETLNGIFSFGATQTPLADITNRVVSQPLKSSKKKWTKLLREVGESDSSSDMETSESRQPEYYLVVLNGVWDVFDQGLLDDSNGDKNHSTERQALRGFDKIDSIKEELEKAYPGVVSCADIVSIALCWKSTERCQGAVTTLTEIPRLDDNITQTLHLFAHRGTHNIGKVDCEFIQKRFSDFKGTRQPDPTIAPDFLPEMRMRFQDSNGTTTQPSSSSMASLELSEFAVGMSRPKKGVLQSMDLKAGGPFYPVSTGRRDSTHISMKDWLIFHDRFLDHLKVHTTLGRLVEFIQKLLSDYKGTGQPD</sequence>
<keyword evidence="13" id="KW-1185">Reference proteome</keyword>
<dbReference type="GO" id="GO:0042744">
    <property type="term" value="P:hydrogen peroxide catabolic process"/>
    <property type="evidence" value="ECO:0007669"/>
    <property type="project" value="UniProtKB-KW"/>
</dbReference>
<comment type="similarity">
    <text evidence="10">Belongs to the peroxidase family. Classical plant (class III) peroxidase subfamily.</text>
</comment>
<dbReference type="Gene3D" id="1.10.520.10">
    <property type="match status" value="1"/>
</dbReference>
<dbReference type="GO" id="GO:0006979">
    <property type="term" value="P:response to oxidative stress"/>
    <property type="evidence" value="ECO:0007669"/>
    <property type="project" value="UniProtKB-UniRule"/>
</dbReference>
<dbReference type="SUPFAM" id="SSF48113">
    <property type="entry name" value="Heme-dependent peroxidases"/>
    <property type="match status" value="1"/>
</dbReference>
<keyword evidence="3 10" id="KW-0575">Peroxidase</keyword>
<dbReference type="InterPro" id="IPR000823">
    <property type="entry name" value="Peroxidase_pln"/>
</dbReference>
<keyword evidence="4 10" id="KW-0349">Heme</keyword>
<comment type="caution">
    <text evidence="12">The sequence shown here is derived from an EMBL/GenBank/DDBJ whole genome shotgun (WGS) entry which is preliminary data.</text>
</comment>
<dbReference type="AlphaFoldDB" id="A0AAW0LFS3"/>
<feature type="domain" description="Plant heme peroxidase family profile" evidence="11">
    <location>
        <begin position="176"/>
        <end position="347"/>
    </location>
</feature>
<evidence type="ECO:0000256" key="4">
    <source>
        <dbReference type="ARBA" id="ARBA00022617"/>
    </source>
</evidence>
<evidence type="ECO:0000256" key="8">
    <source>
        <dbReference type="PIRSR" id="PIRSR600823-2"/>
    </source>
</evidence>
<dbReference type="GO" id="GO:0020037">
    <property type="term" value="F:heme binding"/>
    <property type="evidence" value="ECO:0007669"/>
    <property type="project" value="UniProtKB-UniRule"/>
</dbReference>
<keyword evidence="6 10" id="KW-0560">Oxidoreductase</keyword>
<keyword evidence="7 9" id="KW-0408">Iron</keyword>
<comment type="cofactor">
    <cofactor evidence="9 10">
        <name>heme b</name>
        <dbReference type="ChEBI" id="CHEBI:60344"/>
    </cofactor>
    <text evidence="9 10">Binds 1 heme b (iron(II)-protoporphyrin IX) group per subunit.</text>
</comment>
<dbReference type="Proteomes" id="UP000237347">
    <property type="component" value="Unassembled WGS sequence"/>
</dbReference>
<comment type="catalytic activity">
    <reaction evidence="1 10">
        <text>2 a phenolic donor + H2O2 = 2 a phenolic radical donor + 2 H2O</text>
        <dbReference type="Rhea" id="RHEA:56136"/>
        <dbReference type="ChEBI" id="CHEBI:15377"/>
        <dbReference type="ChEBI" id="CHEBI:16240"/>
        <dbReference type="ChEBI" id="CHEBI:139520"/>
        <dbReference type="ChEBI" id="CHEBI:139521"/>
        <dbReference type="EC" id="1.11.1.7"/>
    </reaction>
</comment>
<dbReference type="GO" id="GO:0140825">
    <property type="term" value="F:lactoperoxidase activity"/>
    <property type="evidence" value="ECO:0007669"/>
    <property type="project" value="UniProtKB-EC"/>
</dbReference>
<name>A0AAW0LFS3_QUESU</name>
<organism evidence="12 13">
    <name type="scientific">Quercus suber</name>
    <name type="common">Cork oak</name>
    <dbReference type="NCBI Taxonomy" id="58331"/>
    <lineage>
        <taxon>Eukaryota</taxon>
        <taxon>Viridiplantae</taxon>
        <taxon>Streptophyta</taxon>
        <taxon>Embryophyta</taxon>
        <taxon>Tracheophyta</taxon>
        <taxon>Spermatophyta</taxon>
        <taxon>Magnoliopsida</taxon>
        <taxon>eudicotyledons</taxon>
        <taxon>Gunneridae</taxon>
        <taxon>Pentapetalae</taxon>
        <taxon>rosids</taxon>
        <taxon>fabids</taxon>
        <taxon>Fagales</taxon>
        <taxon>Fagaceae</taxon>
        <taxon>Quercus</taxon>
    </lineage>
</organism>